<protein>
    <submittedName>
        <fullName evidence="1">Uncharacterized protein</fullName>
    </submittedName>
</protein>
<dbReference type="AlphaFoldDB" id="A0A3P7JHF6"/>
<dbReference type="EMBL" id="UYYB01136679">
    <property type="protein sequence ID" value="VDM85141.1"/>
    <property type="molecule type" value="Genomic_DNA"/>
</dbReference>
<evidence type="ECO:0000313" key="1">
    <source>
        <dbReference type="EMBL" id="VDM85141.1"/>
    </source>
</evidence>
<organism evidence="1 2">
    <name type="scientific">Strongylus vulgaris</name>
    <name type="common">Blood worm</name>
    <dbReference type="NCBI Taxonomy" id="40348"/>
    <lineage>
        <taxon>Eukaryota</taxon>
        <taxon>Metazoa</taxon>
        <taxon>Ecdysozoa</taxon>
        <taxon>Nematoda</taxon>
        <taxon>Chromadorea</taxon>
        <taxon>Rhabditida</taxon>
        <taxon>Rhabditina</taxon>
        <taxon>Rhabditomorpha</taxon>
        <taxon>Strongyloidea</taxon>
        <taxon>Strongylidae</taxon>
        <taxon>Strongylus</taxon>
    </lineage>
</organism>
<gene>
    <name evidence="1" type="ORF">SVUK_LOCUS20139</name>
</gene>
<sequence length="86" mass="9637">MAPSFVVRKFHNGTLEALDLSYTHLFIRGEKVPSRNVGGVGFVVHPSVVRLIDSHEIRSPRLAILRLRPLYQKAITIINGYPNISS</sequence>
<proteinExistence type="predicted"/>
<dbReference type="Proteomes" id="UP000270094">
    <property type="component" value="Unassembled WGS sequence"/>
</dbReference>
<evidence type="ECO:0000313" key="2">
    <source>
        <dbReference type="Proteomes" id="UP000270094"/>
    </source>
</evidence>
<dbReference type="OrthoDB" id="5854880at2759"/>
<keyword evidence="2" id="KW-1185">Reference proteome</keyword>
<name>A0A3P7JHF6_STRVU</name>
<reference evidence="1 2" key="1">
    <citation type="submission" date="2018-11" db="EMBL/GenBank/DDBJ databases">
        <authorList>
            <consortium name="Pathogen Informatics"/>
        </authorList>
    </citation>
    <scope>NUCLEOTIDE SEQUENCE [LARGE SCALE GENOMIC DNA]</scope>
</reference>
<accession>A0A3P7JHF6</accession>